<protein>
    <submittedName>
        <fullName evidence="1">Transposase</fullName>
    </submittedName>
</protein>
<reference evidence="2" key="1">
    <citation type="journal article" date="2019" name="Int. J. Syst. Evol. Microbiol.">
        <title>The Global Catalogue of Microorganisms (GCM) 10K type strain sequencing project: providing services to taxonomists for standard genome sequencing and annotation.</title>
        <authorList>
            <consortium name="The Broad Institute Genomics Platform"/>
            <consortium name="The Broad Institute Genome Sequencing Center for Infectious Disease"/>
            <person name="Wu L."/>
            <person name="Ma J."/>
        </authorList>
    </citation>
    <scope>NUCLEOTIDE SEQUENCE [LARGE SCALE GENOMIC DNA]</scope>
    <source>
        <strain evidence="2">JCM 3369</strain>
    </source>
</reference>
<name>A0ABW2CMF6_9ACTN</name>
<dbReference type="SUPFAM" id="SSF46689">
    <property type="entry name" value="Homeodomain-like"/>
    <property type="match status" value="1"/>
</dbReference>
<dbReference type="Proteomes" id="UP001596380">
    <property type="component" value="Unassembled WGS sequence"/>
</dbReference>
<gene>
    <name evidence="1" type="ORF">ACFQKB_17400</name>
</gene>
<dbReference type="RefSeq" id="WP_375539106.1">
    <property type="nucleotide sequence ID" value="NZ_JBHSXS010000008.1"/>
</dbReference>
<accession>A0ABW2CMF6</accession>
<proteinExistence type="predicted"/>
<evidence type="ECO:0000313" key="1">
    <source>
        <dbReference type="EMBL" id="MFC6881540.1"/>
    </source>
</evidence>
<keyword evidence="2" id="KW-1185">Reference proteome</keyword>
<dbReference type="InterPro" id="IPR009057">
    <property type="entry name" value="Homeodomain-like_sf"/>
</dbReference>
<organism evidence="1 2">
    <name type="scientific">Actinomadura yumaensis</name>
    <dbReference type="NCBI Taxonomy" id="111807"/>
    <lineage>
        <taxon>Bacteria</taxon>
        <taxon>Bacillati</taxon>
        <taxon>Actinomycetota</taxon>
        <taxon>Actinomycetes</taxon>
        <taxon>Streptosporangiales</taxon>
        <taxon>Thermomonosporaceae</taxon>
        <taxon>Actinomadura</taxon>
    </lineage>
</organism>
<comment type="caution">
    <text evidence="1">The sequence shown here is derived from an EMBL/GenBank/DDBJ whole genome shotgun (WGS) entry which is preliminary data.</text>
</comment>
<dbReference type="EMBL" id="JBHSXS010000008">
    <property type="protein sequence ID" value="MFC6881540.1"/>
    <property type="molecule type" value="Genomic_DNA"/>
</dbReference>
<dbReference type="Pfam" id="PF13384">
    <property type="entry name" value="HTH_23"/>
    <property type="match status" value="1"/>
</dbReference>
<sequence length="93" mass="10317">MRLQAAGMFEQGATNAQVAEFFGVTPMTAWRWRQAWQTSGRQALLSQGPGGFPCRLAKAERRLLEELLEAGPPAHGYGDQDWTLARIAEVIDE</sequence>
<evidence type="ECO:0000313" key="2">
    <source>
        <dbReference type="Proteomes" id="UP001596380"/>
    </source>
</evidence>